<reference evidence="3" key="1">
    <citation type="submission" date="2019-12" db="UniProtKB">
        <authorList>
            <consortium name="WormBaseParasite"/>
        </authorList>
    </citation>
    <scope>IDENTIFICATION</scope>
</reference>
<evidence type="ECO:0000313" key="3">
    <source>
        <dbReference type="WBParaSite" id="TMUE_3000013886.1"/>
    </source>
</evidence>
<sequence length="351" mass="38719">MRKRVSKLLSANVIIFCCVLKSWRPCNNRFRPKLLIASPILATRFFRKNRLHISNEDLAACMDIVCAFQGINSTRKAANFDQHLLAVQKEPRGGRKFRSKKNAKMAVGFCYDQVLLVICRLAWRVQKLDEATGAVSVHTCVNAVPKLVLVEGWLATEGEQVKTEVCQVGRALAWKRCRRTSDGGRPQEATLIKAEQLRAAARRRHIGRQGARWVPGRFPARLRQWPAALTSLELSIAKATVSTLARGLLHISQPPLAPKGSAISSVQPGGVDGNRFSEAMISSRRQSMRTVVPCQGRGTVVRPGPTSATGGPTAEPTRFELPKNKLAISMLCAGGGRFRAPVVRDYMFEIS</sequence>
<accession>A0A5S6R2L4</accession>
<evidence type="ECO:0000256" key="1">
    <source>
        <dbReference type="SAM" id="MobiDB-lite"/>
    </source>
</evidence>
<feature type="region of interest" description="Disordered" evidence="1">
    <location>
        <begin position="296"/>
        <end position="316"/>
    </location>
</feature>
<proteinExistence type="predicted"/>
<protein>
    <submittedName>
        <fullName evidence="3">Uncharacterized protein</fullName>
    </submittedName>
</protein>
<organism evidence="2 3">
    <name type="scientific">Trichuris muris</name>
    <name type="common">Mouse whipworm</name>
    <dbReference type="NCBI Taxonomy" id="70415"/>
    <lineage>
        <taxon>Eukaryota</taxon>
        <taxon>Metazoa</taxon>
        <taxon>Ecdysozoa</taxon>
        <taxon>Nematoda</taxon>
        <taxon>Enoplea</taxon>
        <taxon>Dorylaimia</taxon>
        <taxon>Trichinellida</taxon>
        <taxon>Trichuridae</taxon>
        <taxon>Trichuris</taxon>
    </lineage>
</organism>
<name>A0A5S6R2L4_TRIMR</name>
<evidence type="ECO:0000313" key="2">
    <source>
        <dbReference type="Proteomes" id="UP000046395"/>
    </source>
</evidence>
<keyword evidence="2" id="KW-1185">Reference proteome</keyword>
<dbReference type="WBParaSite" id="TMUE_3000013886.1">
    <property type="protein sequence ID" value="TMUE_3000013886.1"/>
    <property type="gene ID" value="WBGene00292545"/>
</dbReference>
<dbReference type="AlphaFoldDB" id="A0A5S6R2L4"/>
<dbReference type="Proteomes" id="UP000046395">
    <property type="component" value="Unassembled WGS sequence"/>
</dbReference>